<accession>A0ABP8ZBI1</accession>
<comment type="caution">
    <text evidence="6">The sequence shown here is derived from an EMBL/GenBank/DDBJ whole genome shotgun (WGS) entry which is preliminary data.</text>
</comment>
<evidence type="ECO:0000256" key="1">
    <source>
        <dbReference type="ARBA" id="ARBA00022475"/>
    </source>
</evidence>
<evidence type="ECO:0000313" key="7">
    <source>
        <dbReference type="Proteomes" id="UP001500822"/>
    </source>
</evidence>
<dbReference type="RefSeq" id="WP_246992809.1">
    <property type="nucleotide sequence ID" value="NZ_BAABIE010000010.1"/>
</dbReference>
<protein>
    <recommendedName>
        <fullName evidence="8">LppP/LprE lipoprotein</fullName>
    </recommendedName>
</protein>
<evidence type="ECO:0000256" key="5">
    <source>
        <dbReference type="ARBA" id="ARBA00023288"/>
    </source>
</evidence>
<keyword evidence="1" id="KW-1003">Cell membrane</keyword>
<name>A0ABP8ZBI1_9ACTN</name>
<evidence type="ECO:0008006" key="8">
    <source>
        <dbReference type="Google" id="ProtNLM"/>
    </source>
</evidence>
<evidence type="ECO:0000256" key="4">
    <source>
        <dbReference type="ARBA" id="ARBA00023139"/>
    </source>
</evidence>
<organism evidence="6 7">
    <name type="scientific">Gordonia alkaliphila</name>
    <dbReference type="NCBI Taxonomy" id="1053547"/>
    <lineage>
        <taxon>Bacteria</taxon>
        <taxon>Bacillati</taxon>
        <taxon>Actinomycetota</taxon>
        <taxon>Actinomycetes</taxon>
        <taxon>Mycobacteriales</taxon>
        <taxon>Gordoniaceae</taxon>
        <taxon>Gordonia</taxon>
    </lineage>
</organism>
<sequence>MSSTTDSWKRATLAAGAGLAAAVLVGCSSTTGSDSNTGTGAAATTTVTTAACDANRDMAAAVRGAIADTPAPAGMTWQPNGSPTPEPCRTLDYSTTTVSMATGSSPELIMLFHNGEFVGPASNCFVPLRNLERDGDDTVVATYRFPLEGESNAGATGTATLRYRWDGDKVVTEGSFPTLLSTIPGCGDTASTSTDGAVTEVAPADYATPGSAGYYRWKFGTGRECAASPAGIWCSVTFPSGTPDVRNDVFTGTPNSIHLTDEGTRATLTEGGPPGAQTLPVHSRITIDGLSCTAVTDGIECNGPAGGFSFVDGELTRHGTELAPTPA</sequence>
<dbReference type="Pfam" id="PF14041">
    <property type="entry name" value="Lipoprotein_21"/>
    <property type="match status" value="1"/>
</dbReference>
<reference evidence="7" key="1">
    <citation type="journal article" date="2019" name="Int. J. Syst. Evol. Microbiol.">
        <title>The Global Catalogue of Microorganisms (GCM) 10K type strain sequencing project: providing services to taxonomists for standard genome sequencing and annotation.</title>
        <authorList>
            <consortium name="The Broad Institute Genomics Platform"/>
            <consortium name="The Broad Institute Genome Sequencing Center for Infectious Disease"/>
            <person name="Wu L."/>
            <person name="Ma J."/>
        </authorList>
    </citation>
    <scope>NUCLEOTIDE SEQUENCE [LARGE SCALE GENOMIC DNA]</scope>
    <source>
        <strain evidence="7">JCM 18077</strain>
    </source>
</reference>
<evidence type="ECO:0000256" key="3">
    <source>
        <dbReference type="ARBA" id="ARBA00023136"/>
    </source>
</evidence>
<keyword evidence="3" id="KW-0472">Membrane</keyword>
<dbReference type="EMBL" id="BAABIE010000010">
    <property type="protein sequence ID" value="GAA4751826.1"/>
    <property type="molecule type" value="Genomic_DNA"/>
</dbReference>
<gene>
    <name evidence="6" type="ORF">GCM10023217_23310</name>
</gene>
<proteinExistence type="predicted"/>
<dbReference type="Proteomes" id="UP001500822">
    <property type="component" value="Unassembled WGS sequence"/>
</dbReference>
<keyword evidence="4" id="KW-0564">Palmitate</keyword>
<keyword evidence="5" id="KW-0449">Lipoprotein</keyword>
<keyword evidence="2" id="KW-0732">Signal</keyword>
<keyword evidence="7" id="KW-1185">Reference proteome</keyword>
<dbReference type="InterPro" id="IPR025971">
    <property type="entry name" value="LppP/LprE"/>
</dbReference>
<evidence type="ECO:0000256" key="2">
    <source>
        <dbReference type="ARBA" id="ARBA00022729"/>
    </source>
</evidence>
<evidence type="ECO:0000313" key="6">
    <source>
        <dbReference type="EMBL" id="GAA4751826.1"/>
    </source>
</evidence>